<dbReference type="AlphaFoldDB" id="A0A9N9E8N5"/>
<evidence type="ECO:0000256" key="1">
    <source>
        <dbReference type="ARBA" id="ARBA00001947"/>
    </source>
</evidence>
<keyword evidence="10" id="KW-0482">Metalloprotease</keyword>
<dbReference type="Pfam" id="PF01435">
    <property type="entry name" value="Peptidase_M48"/>
    <property type="match status" value="1"/>
</dbReference>
<keyword evidence="8" id="KW-0862">Zinc</keyword>
<dbReference type="InterPro" id="IPR002934">
    <property type="entry name" value="Polymerase_NTP_transf_dom"/>
</dbReference>
<evidence type="ECO:0000256" key="12">
    <source>
        <dbReference type="SAM" id="MobiDB-lite"/>
    </source>
</evidence>
<dbReference type="GO" id="GO:0016779">
    <property type="term" value="F:nucleotidyltransferase activity"/>
    <property type="evidence" value="ECO:0007669"/>
    <property type="project" value="InterPro"/>
</dbReference>
<evidence type="ECO:0000256" key="10">
    <source>
        <dbReference type="ARBA" id="ARBA00023049"/>
    </source>
</evidence>
<dbReference type="InterPro" id="IPR050083">
    <property type="entry name" value="HtpX_protease"/>
</dbReference>
<feature type="compositionally biased region" description="Pro residues" evidence="12">
    <location>
        <begin position="171"/>
        <end position="200"/>
    </location>
</feature>
<evidence type="ECO:0000256" key="3">
    <source>
        <dbReference type="ARBA" id="ARBA00022475"/>
    </source>
</evidence>
<dbReference type="Gene3D" id="3.30.460.10">
    <property type="entry name" value="Beta Polymerase, domain 2"/>
    <property type="match status" value="1"/>
</dbReference>
<sequence length="573" mass="63341">MPEVGVYPSQEINAFATGPAGNTLIAFSTNLVNTMNLQEVRGVVGHELSHLIHHDIARILLVQGAFDRELAADKRVDGVDLTEDDNTKATGEPNSISLLKFNPEKKKKGLLDLFRTHPTLEERIERLEKLKKRRALPAGGGFLIIKNNSKTKNVANNQPTRKEKEPILPKDNPPPKPNIPPTPNLPQPNPIPEPNNPPQPNNNEYPAIAATGREPEYKINPSLPISSVGTGNDRPDLVPNLNGTPGHLTAGSALLTDTLDGSGNGSSILNDKGITHLIHAVNQPFSSFANNEQWFINYVVRSVQNSIILADRYKFEKLAIPLVGGGIFLGSCDPQKLAEGIVKGAINQLAECKTYNKLFCLTDIIAKPPEKIANGGLELAKNPTKIIFDEWGDIRDKRIHEASVIVNVANTQVKFGGGISGAIAKQVGDKTKIEAKAQELIEVDYNSLVKARNTLCRILQTSRNEAEKMGAVGAARDVFREAARLKLLGDAEKKRHRNMLQIETRHLEIIRSILSKYPYQFYAYGSRVKNRAKKYSDLDICFYGEIPWNVLSHLQEDLEESDLPFKVEVMAWE</sequence>
<organism evidence="15 16">
    <name type="scientific">Ambispora leptoticha</name>
    <dbReference type="NCBI Taxonomy" id="144679"/>
    <lineage>
        <taxon>Eukaryota</taxon>
        <taxon>Fungi</taxon>
        <taxon>Fungi incertae sedis</taxon>
        <taxon>Mucoromycota</taxon>
        <taxon>Glomeromycotina</taxon>
        <taxon>Glomeromycetes</taxon>
        <taxon>Archaeosporales</taxon>
        <taxon>Ambisporaceae</taxon>
        <taxon>Ambispora</taxon>
    </lineage>
</organism>
<dbReference type="InterPro" id="IPR043472">
    <property type="entry name" value="Macro_dom-like"/>
</dbReference>
<keyword evidence="6" id="KW-0479">Metal-binding</keyword>
<dbReference type="CDD" id="cd05403">
    <property type="entry name" value="NT_KNTase_like"/>
    <property type="match status" value="1"/>
</dbReference>
<keyword evidence="16" id="KW-1185">Reference proteome</keyword>
<evidence type="ECO:0000256" key="11">
    <source>
        <dbReference type="ARBA" id="ARBA00023136"/>
    </source>
</evidence>
<evidence type="ECO:0000256" key="2">
    <source>
        <dbReference type="ARBA" id="ARBA00004651"/>
    </source>
</evidence>
<reference evidence="15" key="1">
    <citation type="submission" date="2021-06" db="EMBL/GenBank/DDBJ databases">
        <authorList>
            <person name="Kallberg Y."/>
            <person name="Tangrot J."/>
            <person name="Rosling A."/>
        </authorList>
    </citation>
    <scope>NUCLEOTIDE SEQUENCE</scope>
    <source>
        <strain evidence="15">FL130A</strain>
    </source>
</reference>
<keyword evidence="4" id="KW-0645">Protease</keyword>
<name>A0A9N9E8N5_9GLOM</name>
<dbReference type="InterPro" id="IPR043519">
    <property type="entry name" value="NT_sf"/>
</dbReference>
<evidence type="ECO:0000256" key="6">
    <source>
        <dbReference type="ARBA" id="ARBA00022723"/>
    </source>
</evidence>
<comment type="caution">
    <text evidence="15">The sequence shown here is derived from an EMBL/GenBank/DDBJ whole genome shotgun (WGS) entry which is preliminary data.</text>
</comment>
<dbReference type="EMBL" id="CAJVPS010011771">
    <property type="protein sequence ID" value="CAG8666870.1"/>
    <property type="molecule type" value="Genomic_DNA"/>
</dbReference>
<dbReference type="Pfam" id="PF01909">
    <property type="entry name" value="NTP_transf_2"/>
    <property type="match status" value="1"/>
</dbReference>
<evidence type="ECO:0000259" key="13">
    <source>
        <dbReference type="Pfam" id="PF01435"/>
    </source>
</evidence>
<evidence type="ECO:0000256" key="7">
    <source>
        <dbReference type="ARBA" id="ARBA00022801"/>
    </source>
</evidence>
<dbReference type="SUPFAM" id="SSF52949">
    <property type="entry name" value="Macro domain-like"/>
    <property type="match status" value="2"/>
</dbReference>
<evidence type="ECO:0000313" key="15">
    <source>
        <dbReference type="EMBL" id="CAG8666870.1"/>
    </source>
</evidence>
<evidence type="ECO:0000256" key="8">
    <source>
        <dbReference type="ARBA" id="ARBA00022833"/>
    </source>
</evidence>
<keyword evidence="5" id="KW-0812">Transmembrane</keyword>
<feature type="domain" description="Polymerase nucleotidyl transferase" evidence="14">
    <location>
        <begin position="508"/>
        <end position="548"/>
    </location>
</feature>
<keyword evidence="7" id="KW-0378">Hydrolase</keyword>
<dbReference type="GO" id="GO:0006508">
    <property type="term" value="P:proteolysis"/>
    <property type="evidence" value="ECO:0007669"/>
    <property type="project" value="UniProtKB-KW"/>
</dbReference>
<comment type="subcellular location">
    <subcellularLocation>
        <location evidence="2">Cell membrane</location>
        <topology evidence="2">Multi-pass membrane protein</topology>
    </subcellularLocation>
</comment>
<dbReference type="Proteomes" id="UP000789508">
    <property type="component" value="Unassembled WGS sequence"/>
</dbReference>
<evidence type="ECO:0000259" key="14">
    <source>
        <dbReference type="Pfam" id="PF01909"/>
    </source>
</evidence>
<evidence type="ECO:0000256" key="9">
    <source>
        <dbReference type="ARBA" id="ARBA00022989"/>
    </source>
</evidence>
<gene>
    <name evidence="15" type="ORF">ALEPTO_LOCUS10482</name>
</gene>
<dbReference type="InterPro" id="IPR001915">
    <property type="entry name" value="Peptidase_M48"/>
</dbReference>
<dbReference type="GO" id="GO:0046872">
    <property type="term" value="F:metal ion binding"/>
    <property type="evidence" value="ECO:0007669"/>
    <property type="project" value="UniProtKB-KW"/>
</dbReference>
<feature type="region of interest" description="Disordered" evidence="12">
    <location>
        <begin position="147"/>
        <end position="207"/>
    </location>
</feature>
<keyword evidence="11" id="KW-0472">Membrane</keyword>
<keyword evidence="3" id="KW-1003">Cell membrane</keyword>
<dbReference type="GO" id="GO:0004222">
    <property type="term" value="F:metalloendopeptidase activity"/>
    <property type="evidence" value="ECO:0007669"/>
    <property type="project" value="InterPro"/>
</dbReference>
<dbReference type="Gene3D" id="3.30.2010.10">
    <property type="entry name" value="Metalloproteases ('zincins'), catalytic domain"/>
    <property type="match status" value="1"/>
</dbReference>
<dbReference type="GO" id="GO:0005886">
    <property type="term" value="C:plasma membrane"/>
    <property type="evidence" value="ECO:0007669"/>
    <property type="project" value="UniProtKB-SubCell"/>
</dbReference>
<evidence type="ECO:0000313" key="16">
    <source>
        <dbReference type="Proteomes" id="UP000789508"/>
    </source>
</evidence>
<proteinExistence type="predicted"/>
<protein>
    <submittedName>
        <fullName evidence="15">3187_t:CDS:1</fullName>
    </submittedName>
</protein>
<accession>A0A9N9E8N5</accession>
<evidence type="ECO:0000256" key="4">
    <source>
        <dbReference type="ARBA" id="ARBA00022670"/>
    </source>
</evidence>
<dbReference type="PANTHER" id="PTHR43221:SF1">
    <property type="entry name" value="PROTEASE HTPX"/>
    <property type="match status" value="1"/>
</dbReference>
<feature type="domain" description="Peptidase M48" evidence="13">
    <location>
        <begin position="5"/>
        <end position="63"/>
    </location>
</feature>
<dbReference type="Gene3D" id="3.40.220.10">
    <property type="entry name" value="Leucine Aminopeptidase, subunit E, domain 1"/>
    <property type="match status" value="2"/>
</dbReference>
<evidence type="ECO:0000256" key="5">
    <source>
        <dbReference type="ARBA" id="ARBA00022692"/>
    </source>
</evidence>
<comment type="cofactor">
    <cofactor evidence="1">
        <name>Zn(2+)</name>
        <dbReference type="ChEBI" id="CHEBI:29105"/>
    </cofactor>
</comment>
<dbReference type="PANTHER" id="PTHR43221">
    <property type="entry name" value="PROTEASE HTPX"/>
    <property type="match status" value="1"/>
</dbReference>
<keyword evidence="9" id="KW-1133">Transmembrane helix</keyword>
<dbReference type="OrthoDB" id="2415874at2759"/>
<dbReference type="SUPFAM" id="SSF81301">
    <property type="entry name" value="Nucleotidyltransferase"/>
    <property type="match status" value="1"/>
</dbReference>
<feature type="compositionally biased region" description="Polar residues" evidence="12">
    <location>
        <begin position="147"/>
        <end position="159"/>
    </location>
</feature>